<keyword evidence="1" id="KW-0812">Transmembrane</keyword>
<dbReference type="PANTHER" id="PTHR31303:SF1">
    <property type="entry name" value="CTP-DEPENDENT DIACYLGLYCEROL KINASE 1"/>
    <property type="match status" value="1"/>
</dbReference>
<dbReference type="PANTHER" id="PTHR31303">
    <property type="entry name" value="CTP-DEPENDENT DIACYLGLYCEROL KINASE 1"/>
    <property type="match status" value="1"/>
</dbReference>
<accession>A0A7V4WW77</accession>
<reference evidence="2" key="1">
    <citation type="journal article" date="2020" name="mSystems">
        <title>Genome- and Community-Level Interaction Insights into Carbon Utilization and Element Cycling Functions of Hydrothermarchaeota in Hydrothermal Sediment.</title>
        <authorList>
            <person name="Zhou Z."/>
            <person name="Liu Y."/>
            <person name="Xu W."/>
            <person name="Pan J."/>
            <person name="Luo Z.H."/>
            <person name="Li M."/>
        </authorList>
    </citation>
    <scope>NUCLEOTIDE SEQUENCE [LARGE SCALE GENOMIC DNA]</scope>
    <source>
        <strain evidence="2">HyVt-577</strain>
    </source>
</reference>
<feature type="transmembrane region" description="Helical" evidence="1">
    <location>
        <begin position="37"/>
        <end position="59"/>
    </location>
</feature>
<evidence type="ECO:0008006" key="3">
    <source>
        <dbReference type="Google" id="ProtNLM"/>
    </source>
</evidence>
<evidence type="ECO:0000256" key="1">
    <source>
        <dbReference type="SAM" id="Phobius"/>
    </source>
</evidence>
<dbReference type="InterPro" id="IPR037997">
    <property type="entry name" value="Dgk1-like"/>
</dbReference>
<dbReference type="AlphaFoldDB" id="A0A7V4WW77"/>
<dbReference type="EMBL" id="DRQG01000146">
    <property type="protein sequence ID" value="HGY57139.1"/>
    <property type="molecule type" value="Genomic_DNA"/>
</dbReference>
<evidence type="ECO:0000313" key="2">
    <source>
        <dbReference type="EMBL" id="HGY57139.1"/>
    </source>
</evidence>
<feature type="transmembrane region" description="Helical" evidence="1">
    <location>
        <begin position="80"/>
        <end position="98"/>
    </location>
</feature>
<name>A0A7V4WW77_CALAY</name>
<comment type="caution">
    <text evidence="2">The sequence shown here is derived from an EMBL/GenBank/DDBJ whole genome shotgun (WGS) entry which is preliminary data.</text>
</comment>
<gene>
    <name evidence="2" type="ORF">ENK44_15630</name>
</gene>
<keyword evidence="1" id="KW-0472">Membrane</keyword>
<sequence length="194" mass="21440">MPEALSFPQELKRKSIHIATAVIPISYFLWFSREQIFWLSVFLTIGFFTADILRMKFALAEKYFIRIFSPLLRSGELQRRFTGASYLFLGITITVAAFPKKVAVPAVFIAALADSLAALGGKLYGRHSLLDKTWEGTLTFAAVAAGLTGWFWGFGLKMFVVAIPTAAVELAGEKLNDNLTVPILSALLIQAVYL</sequence>
<keyword evidence="1" id="KW-1133">Transmembrane helix</keyword>
<feature type="transmembrane region" description="Helical" evidence="1">
    <location>
        <begin position="136"/>
        <end position="154"/>
    </location>
</feature>
<protein>
    <recommendedName>
        <fullName evidence="3">Phosphatidate cytidylyltransferase</fullName>
    </recommendedName>
</protein>
<organism evidence="2">
    <name type="scientific">Caldithrix abyssi</name>
    <dbReference type="NCBI Taxonomy" id="187145"/>
    <lineage>
        <taxon>Bacteria</taxon>
        <taxon>Pseudomonadati</taxon>
        <taxon>Calditrichota</taxon>
        <taxon>Calditrichia</taxon>
        <taxon>Calditrichales</taxon>
        <taxon>Calditrichaceae</taxon>
        <taxon>Caldithrix</taxon>
    </lineage>
</organism>
<dbReference type="Proteomes" id="UP000885779">
    <property type="component" value="Unassembled WGS sequence"/>
</dbReference>
<dbReference type="GO" id="GO:0004143">
    <property type="term" value="F:ATP-dependent diacylglycerol kinase activity"/>
    <property type="evidence" value="ECO:0007669"/>
    <property type="project" value="InterPro"/>
</dbReference>
<proteinExistence type="predicted"/>